<evidence type="ECO:0000313" key="4">
    <source>
        <dbReference type="EMBL" id="KIM76988.1"/>
    </source>
</evidence>
<protein>
    <recommendedName>
        <fullName evidence="3">CxC2-like cysteine cluster KDZ transposase-associated domain-containing protein</fullName>
    </recommendedName>
</protein>
<evidence type="ECO:0000256" key="1">
    <source>
        <dbReference type="SAM" id="MobiDB-lite"/>
    </source>
</evidence>
<dbReference type="InterPro" id="IPR041457">
    <property type="entry name" value="CxC2_KDZ-assoc"/>
</dbReference>
<dbReference type="InterPro" id="IPR040521">
    <property type="entry name" value="KDZ"/>
</dbReference>
<dbReference type="Pfam" id="PF18803">
    <property type="entry name" value="CxC2"/>
    <property type="match status" value="1"/>
</dbReference>
<sequence>MSSQSTSRTGHPKAAELFVNHAGPSRKSDVSLYMSRDGQRVEQAFTSPKKKCRITPSTLDDTFTSWVPGIEADGGDDGIDGNDNAAVHVVGDPEALGKRKQYLSSDQPMHIWSKDHKDKFLRELLRHEGLGENQHNPTCGTCHQSLMPPSDLDPHTRNPCIIHCRDCFGGLQECVDCCLQHHARLPLHVLDEWTGKYWDRRTLKELGLIIQMGHNDTPCLNPAPTLTTTVLDHNGIHQVAVRFCDCERALLGDKRIQCLRAGWYPASVTDPKTCATFRVLKDFHLLNLTGGLNVHDYIGALERRTDGTQVTLAPDHYKAFGQMFRQWTFLKRLKRTGRGHNPAGVAATHEGECAVLCWACPHDSINLPSNWHDVDDHYKFLYILILAMDTNFRMSSRYRKNERNDPELGPGWAYFVYNLLYMEHLKNYVSEKDITTCIAFAALLQKDTRMTAGLRNSGVGACMCARHESIRPRSVGDLQKGERYANMDYIFFSAILGVTLLAIAIPYDIVCQWKINLRKQMHRLPEHVTQQEPGVPPLEKCMRYGLPVWHASAHEENCQIPNSLRLQPGLAHTDREGVEQGWSRINGLSSSTKEMGQGAWHDTLDDHFGYHNWQRNIGLGDSLMRKLIIAIDERNCQIDAFKDIRDSVPKATAKEFLKEVEAWEKNQTKPNPYSLPEKEGGLTEAQVRLQLRKDEADEVKEGKATMHETSATGFLVTGLQLEALQRQIAVDATSVSSLTANQANVLEEQRLGIWNKLQSFHDLQRVYMPGALRCIEKEDEMRMMNDNEPPNPELVKLWLPSKLPEDERRTGCTGNLVEMEGKLQAAQCRQALDNIRDRLHAKKHLINQHNKNVTGQYKSTRARNLIGRVGDRVTTHFKKYNHARDALWALGGEETFGQTFKELRIEHLVLDGEDTQPDAEASRQMNLAGGGAGPQNRKKQKDRAGNEVQSESRRVLSWIWVAHNVPGEGESGALHASVKREYLKARARKHHWTEEVELLKEEMKHVLRFLEWRSSWWKSRQTKWDSLDDETANGLNAYALRQAALHESLASAFREKWEAPTVKAAREAADMDIVSNPPDPLIHSMNIQLIIRLTHTYTE</sequence>
<dbReference type="Proteomes" id="UP000054166">
    <property type="component" value="Unassembled WGS sequence"/>
</dbReference>
<organism evidence="4 5">
    <name type="scientific">Piloderma croceum (strain F 1598)</name>
    <dbReference type="NCBI Taxonomy" id="765440"/>
    <lineage>
        <taxon>Eukaryota</taxon>
        <taxon>Fungi</taxon>
        <taxon>Dikarya</taxon>
        <taxon>Basidiomycota</taxon>
        <taxon>Agaricomycotina</taxon>
        <taxon>Agaricomycetes</taxon>
        <taxon>Agaricomycetidae</taxon>
        <taxon>Atheliales</taxon>
        <taxon>Atheliaceae</taxon>
        <taxon>Piloderma</taxon>
    </lineage>
</organism>
<gene>
    <name evidence="4" type="ORF">PILCRDRAFT_12352</name>
</gene>
<dbReference type="Pfam" id="PF18758">
    <property type="entry name" value="KDZ"/>
    <property type="match status" value="1"/>
</dbReference>
<dbReference type="PANTHER" id="PTHR33104">
    <property type="entry name" value="SI:DKEY-29D5.2"/>
    <property type="match status" value="1"/>
</dbReference>
<dbReference type="AlphaFoldDB" id="A0A0C3ASR7"/>
<feature type="region of interest" description="Disordered" evidence="1">
    <location>
        <begin position="1"/>
        <end position="26"/>
    </location>
</feature>
<keyword evidence="2" id="KW-0812">Transmembrane</keyword>
<evidence type="ECO:0000313" key="5">
    <source>
        <dbReference type="Proteomes" id="UP000054166"/>
    </source>
</evidence>
<reference evidence="5" key="2">
    <citation type="submission" date="2015-01" db="EMBL/GenBank/DDBJ databases">
        <title>Evolutionary Origins and Diversification of the Mycorrhizal Mutualists.</title>
        <authorList>
            <consortium name="DOE Joint Genome Institute"/>
            <consortium name="Mycorrhizal Genomics Consortium"/>
            <person name="Kohler A."/>
            <person name="Kuo A."/>
            <person name="Nagy L.G."/>
            <person name="Floudas D."/>
            <person name="Copeland A."/>
            <person name="Barry K.W."/>
            <person name="Cichocki N."/>
            <person name="Veneault-Fourrey C."/>
            <person name="LaButti K."/>
            <person name="Lindquist E.A."/>
            <person name="Lipzen A."/>
            <person name="Lundell T."/>
            <person name="Morin E."/>
            <person name="Murat C."/>
            <person name="Riley R."/>
            <person name="Ohm R."/>
            <person name="Sun H."/>
            <person name="Tunlid A."/>
            <person name="Henrissat B."/>
            <person name="Grigoriev I.V."/>
            <person name="Hibbett D.S."/>
            <person name="Martin F."/>
        </authorList>
    </citation>
    <scope>NUCLEOTIDE SEQUENCE [LARGE SCALE GENOMIC DNA]</scope>
    <source>
        <strain evidence="5">F 1598</strain>
    </source>
</reference>
<dbReference type="HOGENOM" id="CLU_003703_13_0_1"/>
<dbReference type="STRING" id="765440.A0A0C3ASR7"/>
<feature type="domain" description="CxC2-like cysteine cluster KDZ transposase-associated" evidence="3">
    <location>
        <begin position="203"/>
        <end position="308"/>
    </location>
</feature>
<dbReference type="PANTHER" id="PTHR33104:SF2">
    <property type="entry name" value="CXC3 LIKE CYSTEINE CLUSTER DOMAIN-CONTAINING PROTEIN"/>
    <property type="match status" value="1"/>
</dbReference>
<dbReference type="OrthoDB" id="2804062at2759"/>
<dbReference type="InParanoid" id="A0A0C3ASR7"/>
<keyword evidence="2" id="KW-1133">Transmembrane helix</keyword>
<keyword evidence="2" id="KW-0472">Membrane</keyword>
<evidence type="ECO:0000259" key="3">
    <source>
        <dbReference type="Pfam" id="PF18803"/>
    </source>
</evidence>
<keyword evidence="5" id="KW-1185">Reference proteome</keyword>
<feature type="transmembrane region" description="Helical" evidence="2">
    <location>
        <begin position="489"/>
        <end position="510"/>
    </location>
</feature>
<accession>A0A0C3ASR7</accession>
<dbReference type="EMBL" id="KN833029">
    <property type="protein sequence ID" value="KIM76988.1"/>
    <property type="molecule type" value="Genomic_DNA"/>
</dbReference>
<name>A0A0C3ASR7_PILCF</name>
<reference evidence="4 5" key="1">
    <citation type="submission" date="2014-04" db="EMBL/GenBank/DDBJ databases">
        <authorList>
            <consortium name="DOE Joint Genome Institute"/>
            <person name="Kuo A."/>
            <person name="Tarkka M."/>
            <person name="Buscot F."/>
            <person name="Kohler A."/>
            <person name="Nagy L.G."/>
            <person name="Floudas D."/>
            <person name="Copeland A."/>
            <person name="Barry K.W."/>
            <person name="Cichocki N."/>
            <person name="Veneault-Fourrey C."/>
            <person name="LaButti K."/>
            <person name="Lindquist E.A."/>
            <person name="Lipzen A."/>
            <person name="Lundell T."/>
            <person name="Morin E."/>
            <person name="Murat C."/>
            <person name="Sun H."/>
            <person name="Tunlid A."/>
            <person name="Henrissat B."/>
            <person name="Grigoriev I.V."/>
            <person name="Hibbett D.S."/>
            <person name="Martin F."/>
            <person name="Nordberg H.P."/>
            <person name="Cantor M.N."/>
            <person name="Hua S.X."/>
        </authorList>
    </citation>
    <scope>NUCLEOTIDE SEQUENCE [LARGE SCALE GENOMIC DNA]</scope>
    <source>
        <strain evidence="4 5">F 1598</strain>
    </source>
</reference>
<feature type="region of interest" description="Disordered" evidence="1">
    <location>
        <begin position="916"/>
        <end position="949"/>
    </location>
</feature>
<evidence type="ECO:0000256" key="2">
    <source>
        <dbReference type="SAM" id="Phobius"/>
    </source>
</evidence>
<proteinExistence type="predicted"/>